<dbReference type="GO" id="GO:0004519">
    <property type="term" value="F:endonuclease activity"/>
    <property type="evidence" value="ECO:0007669"/>
    <property type="project" value="UniProtKB-KW"/>
</dbReference>
<dbReference type="InterPro" id="IPR005135">
    <property type="entry name" value="Endo/exonuclease/phosphatase"/>
</dbReference>
<keyword evidence="1" id="KW-0812">Transmembrane</keyword>
<dbReference type="Pfam" id="PF03372">
    <property type="entry name" value="Exo_endo_phos"/>
    <property type="match status" value="1"/>
</dbReference>
<reference evidence="3 4" key="1">
    <citation type="submission" date="2018-06" db="EMBL/GenBank/DDBJ databases">
        <title>Genomic Encyclopedia of Type Strains, Phase IV (KMG-IV): sequencing the most valuable type-strain genomes for metagenomic binning, comparative biology and taxonomic classification.</title>
        <authorList>
            <person name="Goeker M."/>
        </authorList>
    </citation>
    <scope>NUCLEOTIDE SEQUENCE [LARGE SCALE GENOMIC DNA]</scope>
    <source>
        <strain evidence="3 4">DSM 45521</strain>
    </source>
</reference>
<protein>
    <submittedName>
        <fullName evidence="3">Endonuclease/exonuclease/phosphatase (EEP) superfamily protein YafD</fullName>
    </submittedName>
</protein>
<organism evidence="3 4">
    <name type="scientific">Williamsia limnetica</name>
    <dbReference type="NCBI Taxonomy" id="882452"/>
    <lineage>
        <taxon>Bacteria</taxon>
        <taxon>Bacillati</taxon>
        <taxon>Actinomycetota</taxon>
        <taxon>Actinomycetes</taxon>
        <taxon>Mycobacteriales</taxon>
        <taxon>Nocardiaceae</taxon>
        <taxon>Williamsia</taxon>
    </lineage>
</organism>
<evidence type="ECO:0000313" key="3">
    <source>
        <dbReference type="EMBL" id="PYE15389.1"/>
    </source>
</evidence>
<keyword evidence="3" id="KW-0378">Hydrolase</keyword>
<comment type="caution">
    <text evidence="3">The sequence shown here is derived from an EMBL/GenBank/DDBJ whole genome shotgun (WGS) entry which is preliminary data.</text>
</comment>
<accession>A0A318RJD3</accession>
<dbReference type="InterPro" id="IPR036691">
    <property type="entry name" value="Endo/exonu/phosph_ase_sf"/>
</dbReference>
<sequence length="326" mass="35235">MKQRLAHRGAAFKVFYFIAVVLGWALLAAVIVAIWLHYYPGRGRASTAVASAVPWLLLAAIPAVIILAATRRWISTALAVILLGVGIWTQAPLLIASDAPAGERITVVTSNVTLGEADVDDVVAEVKSSGADLLTVQEITPQALARFEQTELRSMLPYEFVVPGNGGVGTGIFSRFPLRNTAQLNGFALNNLRAEVDLPGAPTTTVYAVHPIPPYPYDPDRWVGEMKRLRQTIHSTTADRVIVSGDLNATWDHAQYRALLENGFRDATEQSGGMWKMTYPADRTFPPVIAIDHVISREFVAADLNTFGIGDSDHRGLVVSLVPAGG</sequence>
<keyword evidence="3" id="KW-0269">Exonuclease</keyword>
<dbReference type="GO" id="GO:0004527">
    <property type="term" value="F:exonuclease activity"/>
    <property type="evidence" value="ECO:0007669"/>
    <property type="project" value="UniProtKB-KW"/>
</dbReference>
<keyword evidence="1" id="KW-1133">Transmembrane helix</keyword>
<name>A0A318RJD3_WILLI</name>
<feature type="transmembrane region" description="Helical" evidence="1">
    <location>
        <begin position="76"/>
        <end position="95"/>
    </location>
</feature>
<evidence type="ECO:0000256" key="1">
    <source>
        <dbReference type="SAM" id="Phobius"/>
    </source>
</evidence>
<dbReference type="Gene3D" id="3.60.10.10">
    <property type="entry name" value="Endonuclease/exonuclease/phosphatase"/>
    <property type="match status" value="1"/>
</dbReference>
<keyword evidence="1" id="KW-0472">Membrane</keyword>
<keyword evidence="4" id="KW-1185">Reference proteome</keyword>
<keyword evidence="3" id="KW-0255">Endonuclease</keyword>
<dbReference type="Proteomes" id="UP000247591">
    <property type="component" value="Unassembled WGS sequence"/>
</dbReference>
<proteinExistence type="predicted"/>
<feature type="transmembrane region" description="Helical" evidence="1">
    <location>
        <begin position="12"/>
        <end position="36"/>
    </location>
</feature>
<feature type="transmembrane region" description="Helical" evidence="1">
    <location>
        <begin position="48"/>
        <end position="69"/>
    </location>
</feature>
<dbReference type="RefSeq" id="WP_158539980.1">
    <property type="nucleotide sequence ID" value="NZ_QJSP01000010.1"/>
</dbReference>
<gene>
    <name evidence="3" type="ORF">DFR67_11049</name>
</gene>
<dbReference type="SUPFAM" id="SSF56219">
    <property type="entry name" value="DNase I-like"/>
    <property type="match status" value="1"/>
</dbReference>
<evidence type="ECO:0000259" key="2">
    <source>
        <dbReference type="Pfam" id="PF03372"/>
    </source>
</evidence>
<dbReference type="OrthoDB" id="2340043at2"/>
<dbReference type="AlphaFoldDB" id="A0A318RJD3"/>
<keyword evidence="3" id="KW-0540">Nuclease</keyword>
<feature type="domain" description="Endonuclease/exonuclease/phosphatase" evidence="2">
    <location>
        <begin position="116"/>
        <end position="314"/>
    </location>
</feature>
<evidence type="ECO:0000313" key="4">
    <source>
        <dbReference type="Proteomes" id="UP000247591"/>
    </source>
</evidence>
<dbReference type="EMBL" id="QJSP01000010">
    <property type="protein sequence ID" value="PYE15389.1"/>
    <property type="molecule type" value="Genomic_DNA"/>
</dbReference>